<dbReference type="AlphaFoldDB" id="A0A438GRP8"/>
<dbReference type="Gene3D" id="2.40.70.10">
    <property type="entry name" value="Acid Proteases"/>
    <property type="match status" value="1"/>
</dbReference>
<protein>
    <submittedName>
        <fullName evidence="3">Retrovirus-related Pol polyprotein from transposon 297</fullName>
    </submittedName>
</protein>
<dbReference type="InterPro" id="IPR021109">
    <property type="entry name" value="Peptidase_aspartic_dom_sf"/>
</dbReference>
<dbReference type="Pfam" id="PF00078">
    <property type="entry name" value="RVT_1"/>
    <property type="match status" value="1"/>
</dbReference>
<evidence type="ECO:0000259" key="2">
    <source>
        <dbReference type="Pfam" id="PF00078"/>
    </source>
</evidence>
<reference evidence="3 4" key="1">
    <citation type="journal article" date="2018" name="PLoS Genet.">
        <title>Population sequencing reveals clonal diversity and ancestral inbreeding in the grapevine cultivar Chardonnay.</title>
        <authorList>
            <person name="Roach M.J."/>
            <person name="Johnson D.L."/>
            <person name="Bohlmann J."/>
            <person name="van Vuuren H.J."/>
            <person name="Jones S.J."/>
            <person name="Pretorius I.S."/>
            <person name="Schmidt S.A."/>
            <person name="Borneman A.R."/>
        </authorList>
    </citation>
    <scope>NUCLEOTIDE SEQUENCE [LARGE SCALE GENOMIC DNA]</scope>
    <source>
        <strain evidence="4">cv. Chardonnay</strain>
        <tissue evidence="3">Leaf</tissue>
    </source>
</reference>
<feature type="region of interest" description="Disordered" evidence="1">
    <location>
        <begin position="1"/>
        <end position="28"/>
    </location>
</feature>
<dbReference type="Gene3D" id="3.30.70.270">
    <property type="match status" value="2"/>
</dbReference>
<feature type="compositionally biased region" description="Basic and acidic residues" evidence="1">
    <location>
        <begin position="55"/>
        <end position="88"/>
    </location>
</feature>
<gene>
    <name evidence="3" type="primary">pol_1639</name>
    <name evidence="3" type="ORF">CK203_054627</name>
</gene>
<evidence type="ECO:0000313" key="3">
    <source>
        <dbReference type="EMBL" id="RVW74873.1"/>
    </source>
</evidence>
<dbReference type="FunFam" id="3.30.70.270:FF:000020">
    <property type="entry name" value="Transposon Tf2-6 polyprotein-like Protein"/>
    <property type="match status" value="1"/>
</dbReference>
<dbReference type="InterPro" id="IPR043128">
    <property type="entry name" value="Rev_trsase/Diguanyl_cyclase"/>
</dbReference>
<sequence length="498" mass="57185">MHTVQEKGKFPSQPQQNPKGVHEIGEKNKNYVKVDEVKTIITLRGGKQVDQPMPKPKENKGGEQAENVKEQEKWKEVNEDDRSKQDEFVNEEIKKKDKLLSPPFPKALQSRKVVNNATEIFEVLKQVKVNIPLLDMIKQVPSYAKFLKDLCTMKRGLNINKKAFLTEQVSAIIQCKTLIKYKDPWCPTISVNIGDTYVEKALLDLGASVNLLPYSVYKQLGLGKLKPTSITLSLADRSIKIPRGISEDIWVQVDKFYYLVDFIVLDTEPIASEPNHAKERPLPLTNDEEAKKKESPKLNLKPFPNDLKYAYLEEDKYLVIEIALENQDKTTFTCPFGTHAYRRMPFGLCNALATFQICMLSFFSDMVERIMEVFMNDLTIYGEDFGDCLSNLETILQRCIEKNLVLNWEKCHFMVEKGIVLGHVISRKDIEVDKAKIELIVNLPPPTNVKEVRQFLGHAGFYKRFIKDFSKLARPMCALLAKDAKFKLDENCQHCFEE</sequence>
<feature type="region of interest" description="Disordered" evidence="1">
    <location>
        <begin position="43"/>
        <end position="88"/>
    </location>
</feature>
<evidence type="ECO:0000313" key="4">
    <source>
        <dbReference type="Proteomes" id="UP000288805"/>
    </source>
</evidence>
<feature type="domain" description="Reverse transcriptase" evidence="2">
    <location>
        <begin position="320"/>
        <end position="424"/>
    </location>
</feature>
<dbReference type="InterPro" id="IPR043502">
    <property type="entry name" value="DNA/RNA_pol_sf"/>
</dbReference>
<dbReference type="InterPro" id="IPR000477">
    <property type="entry name" value="RT_dom"/>
</dbReference>
<evidence type="ECO:0000256" key="1">
    <source>
        <dbReference type="SAM" id="MobiDB-lite"/>
    </source>
</evidence>
<dbReference type="Proteomes" id="UP000288805">
    <property type="component" value="Unassembled WGS sequence"/>
</dbReference>
<feature type="region of interest" description="Disordered" evidence="1">
    <location>
        <begin position="274"/>
        <end position="296"/>
    </location>
</feature>
<proteinExistence type="predicted"/>
<accession>A0A438GRP8</accession>
<comment type="caution">
    <text evidence="3">The sequence shown here is derived from an EMBL/GenBank/DDBJ whole genome shotgun (WGS) entry which is preliminary data.</text>
</comment>
<dbReference type="SUPFAM" id="SSF56672">
    <property type="entry name" value="DNA/RNA polymerases"/>
    <property type="match status" value="1"/>
</dbReference>
<name>A0A438GRP8_VITVI</name>
<dbReference type="PANTHER" id="PTHR33067">
    <property type="entry name" value="RNA-DIRECTED DNA POLYMERASE-RELATED"/>
    <property type="match status" value="1"/>
</dbReference>
<dbReference type="CDD" id="cd01647">
    <property type="entry name" value="RT_LTR"/>
    <property type="match status" value="1"/>
</dbReference>
<dbReference type="EMBL" id="QGNW01000361">
    <property type="protein sequence ID" value="RVW74873.1"/>
    <property type="molecule type" value="Genomic_DNA"/>
</dbReference>
<dbReference type="CDD" id="cd00303">
    <property type="entry name" value="retropepsin_like"/>
    <property type="match status" value="1"/>
</dbReference>
<organism evidence="3 4">
    <name type="scientific">Vitis vinifera</name>
    <name type="common">Grape</name>
    <dbReference type="NCBI Taxonomy" id="29760"/>
    <lineage>
        <taxon>Eukaryota</taxon>
        <taxon>Viridiplantae</taxon>
        <taxon>Streptophyta</taxon>
        <taxon>Embryophyta</taxon>
        <taxon>Tracheophyta</taxon>
        <taxon>Spermatophyta</taxon>
        <taxon>Magnoliopsida</taxon>
        <taxon>eudicotyledons</taxon>
        <taxon>Gunneridae</taxon>
        <taxon>Pentapetalae</taxon>
        <taxon>rosids</taxon>
        <taxon>Vitales</taxon>
        <taxon>Vitaceae</taxon>
        <taxon>Viteae</taxon>
        <taxon>Vitis</taxon>
    </lineage>
</organism>
<dbReference type="PANTHER" id="PTHR33067:SF32">
    <property type="entry name" value="ASPARTIC PEPTIDASE DDI1-TYPE DOMAIN-CONTAINING PROTEIN"/>
    <property type="match status" value="1"/>
</dbReference>